<gene>
    <name evidence="3" type="ORF">ElP_66750</name>
</gene>
<proteinExistence type="predicted"/>
<evidence type="ECO:0000313" key="4">
    <source>
        <dbReference type="Proteomes" id="UP000317835"/>
    </source>
</evidence>
<dbReference type="AlphaFoldDB" id="A0A518HCX9"/>
<dbReference type="KEGG" id="tpla:ElP_66750"/>
<keyword evidence="2" id="KW-1133">Transmembrane helix</keyword>
<evidence type="ECO:0000313" key="3">
    <source>
        <dbReference type="EMBL" id="QDV38719.1"/>
    </source>
</evidence>
<feature type="region of interest" description="Disordered" evidence="1">
    <location>
        <begin position="1"/>
        <end position="25"/>
    </location>
</feature>
<protein>
    <submittedName>
        <fullName evidence="3">Uncharacterized protein</fullName>
    </submittedName>
</protein>
<keyword evidence="2" id="KW-0812">Transmembrane</keyword>
<keyword evidence="4" id="KW-1185">Reference proteome</keyword>
<feature type="transmembrane region" description="Helical" evidence="2">
    <location>
        <begin position="115"/>
        <end position="134"/>
    </location>
</feature>
<feature type="transmembrane region" description="Helical" evidence="2">
    <location>
        <begin position="83"/>
        <end position="103"/>
    </location>
</feature>
<reference evidence="3 4" key="1">
    <citation type="submission" date="2019-02" db="EMBL/GenBank/DDBJ databases">
        <title>Deep-cultivation of Planctomycetes and their phenomic and genomic characterization uncovers novel biology.</title>
        <authorList>
            <person name="Wiegand S."/>
            <person name="Jogler M."/>
            <person name="Boedeker C."/>
            <person name="Pinto D."/>
            <person name="Vollmers J."/>
            <person name="Rivas-Marin E."/>
            <person name="Kohn T."/>
            <person name="Peeters S.H."/>
            <person name="Heuer A."/>
            <person name="Rast P."/>
            <person name="Oberbeckmann S."/>
            <person name="Bunk B."/>
            <person name="Jeske O."/>
            <person name="Meyerdierks A."/>
            <person name="Storesund J.E."/>
            <person name="Kallscheuer N."/>
            <person name="Luecker S."/>
            <person name="Lage O.M."/>
            <person name="Pohl T."/>
            <person name="Merkel B.J."/>
            <person name="Hornburger P."/>
            <person name="Mueller R.-W."/>
            <person name="Bruemmer F."/>
            <person name="Labrenz M."/>
            <person name="Spormann A.M."/>
            <person name="Op den Camp H."/>
            <person name="Overmann J."/>
            <person name="Amann R."/>
            <person name="Jetten M.S.M."/>
            <person name="Mascher T."/>
            <person name="Medema M.H."/>
            <person name="Devos D.P."/>
            <person name="Kaster A.-K."/>
            <person name="Ovreas L."/>
            <person name="Rohde M."/>
            <person name="Galperin M.Y."/>
            <person name="Jogler C."/>
        </authorList>
    </citation>
    <scope>NUCLEOTIDE SEQUENCE [LARGE SCALE GENOMIC DNA]</scope>
    <source>
        <strain evidence="3 4">ElP</strain>
    </source>
</reference>
<accession>A0A518HCX9</accession>
<dbReference type="EMBL" id="CP036426">
    <property type="protein sequence ID" value="QDV38719.1"/>
    <property type="molecule type" value="Genomic_DNA"/>
</dbReference>
<evidence type="ECO:0000256" key="2">
    <source>
        <dbReference type="SAM" id="Phobius"/>
    </source>
</evidence>
<keyword evidence="2" id="KW-0472">Membrane</keyword>
<organism evidence="3 4">
    <name type="scientific">Tautonia plasticadhaerens</name>
    <dbReference type="NCBI Taxonomy" id="2527974"/>
    <lineage>
        <taxon>Bacteria</taxon>
        <taxon>Pseudomonadati</taxon>
        <taxon>Planctomycetota</taxon>
        <taxon>Planctomycetia</taxon>
        <taxon>Isosphaerales</taxon>
        <taxon>Isosphaeraceae</taxon>
        <taxon>Tautonia</taxon>
    </lineage>
</organism>
<dbReference type="RefSeq" id="WP_145277443.1">
    <property type="nucleotide sequence ID" value="NZ_CP036426.1"/>
</dbReference>
<dbReference type="Proteomes" id="UP000317835">
    <property type="component" value="Chromosome"/>
</dbReference>
<sequence length="150" mass="15934">MHIFDTSPLRDSGRHRRRLPSRPSAEVDLDPGSVALGMLSIAISLATLALLALPPLGLAESAPRAFDTSRVPVMTGSSTLEEVFLPSPMLMIAPAAGAFLAILGAGPRRRRGVPIVPIIGVVCSAVTLVAWWAYPLWFLSTYGHLDIGLP</sequence>
<name>A0A518HCX9_9BACT</name>
<evidence type="ECO:0000256" key="1">
    <source>
        <dbReference type="SAM" id="MobiDB-lite"/>
    </source>
</evidence>